<gene>
    <name evidence="1" type="ORF">DFP95_101761</name>
</gene>
<proteinExistence type="predicted"/>
<dbReference type="Proteomes" id="UP000256869">
    <property type="component" value="Unassembled WGS sequence"/>
</dbReference>
<dbReference type="OrthoDB" id="2578443at2"/>
<organism evidence="1 2">
    <name type="scientific">Cohnella lupini</name>
    <dbReference type="NCBI Taxonomy" id="1294267"/>
    <lineage>
        <taxon>Bacteria</taxon>
        <taxon>Bacillati</taxon>
        <taxon>Bacillota</taxon>
        <taxon>Bacilli</taxon>
        <taxon>Bacillales</taxon>
        <taxon>Paenibacillaceae</taxon>
        <taxon>Cohnella</taxon>
    </lineage>
</organism>
<keyword evidence="2" id="KW-1185">Reference proteome</keyword>
<accession>A0A3D9IWY8</accession>
<protein>
    <submittedName>
        <fullName evidence="1">Uncharacterized protein</fullName>
    </submittedName>
</protein>
<dbReference type="AlphaFoldDB" id="A0A3D9IWY8"/>
<name>A0A3D9IWY8_9BACL</name>
<reference evidence="1 2" key="1">
    <citation type="submission" date="2018-07" db="EMBL/GenBank/DDBJ databases">
        <title>Genomic Encyclopedia of Type Strains, Phase III (KMG-III): the genomes of soil and plant-associated and newly described type strains.</title>
        <authorList>
            <person name="Whitman W."/>
        </authorList>
    </citation>
    <scope>NUCLEOTIDE SEQUENCE [LARGE SCALE GENOMIC DNA]</scope>
    <source>
        <strain evidence="1 2">CECT 8236</strain>
    </source>
</reference>
<sequence length="107" mass="12487">MVKLGGEDEAYFIEGIDDDFLLFRANHKGILTLYNRETGETLQLYKQLLDEKDQQIAETNDFPYFGDFLEFIDRQGQTLRFRNHSVLHTSGIDTIYEYVLPSSNSQK</sequence>
<comment type="caution">
    <text evidence="1">The sequence shown here is derived from an EMBL/GenBank/DDBJ whole genome shotgun (WGS) entry which is preliminary data.</text>
</comment>
<evidence type="ECO:0000313" key="2">
    <source>
        <dbReference type="Proteomes" id="UP000256869"/>
    </source>
</evidence>
<dbReference type="EMBL" id="QRDY01000001">
    <property type="protein sequence ID" value="RED66262.1"/>
    <property type="molecule type" value="Genomic_DNA"/>
</dbReference>
<evidence type="ECO:0000313" key="1">
    <source>
        <dbReference type="EMBL" id="RED66262.1"/>
    </source>
</evidence>
<dbReference type="RefSeq" id="WP_115991192.1">
    <property type="nucleotide sequence ID" value="NZ_QRDY01000001.1"/>
</dbReference>